<name>T1KDR3_TETUR</name>
<dbReference type="GO" id="GO:1990756">
    <property type="term" value="F:ubiquitin-like ligase-substrate adaptor activity"/>
    <property type="evidence" value="ECO:0007669"/>
    <property type="project" value="TreeGrafter"/>
</dbReference>
<dbReference type="SUPFAM" id="SSF48452">
    <property type="entry name" value="TPR-like"/>
    <property type="match status" value="1"/>
</dbReference>
<dbReference type="STRING" id="32264.T1KDR3"/>
<dbReference type="PANTHER" id="PTHR46575:SF1">
    <property type="entry name" value="AMYLOID PROTEIN-BINDING PROTEIN 2"/>
    <property type="match status" value="1"/>
</dbReference>
<keyword evidence="2" id="KW-1185">Reference proteome</keyword>
<evidence type="ECO:0000313" key="2">
    <source>
        <dbReference type="Proteomes" id="UP000015104"/>
    </source>
</evidence>
<accession>T1KDR3</accession>
<dbReference type="InterPro" id="IPR011990">
    <property type="entry name" value="TPR-like_helical_dom_sf"/>
</dbReference>
<dbReference type="GO" id="GO:0031462">
    <property type="term" value="C:Cul2-RING ubiquitin ligase complex"/>
    <property type="evidence" value="ECO:0007669"/>
    <property type="project" value="TreeGrafter"/>
</dbReference>
<dbReference type="eggNOG" id="KOG1840">
    <property type="taxonomic scope" value="Eukaryota"/>
</dbReference>
<proteinExistence type="predicted"/>
<dbReference type="PANTHER" id="PTHR46575">
    <property type="entry name" value="AMYLOID PROTEIN-BINDING PROTEIN 2"/>
    <property type="match status" value="1"/>
</dbReference>
<dbReference type="EMBL" id="CAEY01002026">
    <property type="status" value="NOT_ANNOTATED_CDS"/>
    <property type="molecule type" value="Genomic_DNA"/>
</dbReference>
<reference evidence="1" key="2">
    <citation type="submission" date="2015-06" db="UniProtKB">
        <authorList>
            <consortium name="EnsemblMetazoa"/>
        </authorList>
    </citation>
    <scope>IDENTIFICATION</scope>
</reference>
<organism evidence="1 2">
    <name type="scientific">Tetranychus urticae</name>
    <name type="common">Two-spotted spider mite</name>
    <dbReference type="NCBI Taxonomy" id="32264"/>
    <lineage>
        <taxon>Eukaryota</taxon>
        <taxon>Metazoa</taxon>
        <taxon>Ecdysozoa</taxon>
        <taxon>Arthropoda</taxon>
        <taxon>Chelicerata</taxon>
        <taxon>Arachnida</taxon>
        <taxon>Acari</taxon>
        <taxon>Acariformes</taxon>
        <taxon>Trombidiformes</taxon>
        <taxon>Prostigmata</taxon>
        <taxon>Eleutherengona</taxon>
        <taxon>Raphignathae</taxon>
        <taxon>Tetranychoidea</taxon>
        <taxon>Tetranychidae</taxon>
        <taxon>Tetranychus</taxon>
    </lineage>
</organism>
<dbReference type="GO" id="GO:0006886">
    <property type="term" value="P:intracellular protein transport"/>
    <property type="evidence" value="ECO:0007669"/>
    <property type="project" value="InterPro"/>
</dbReference>
<dbReference type="GO" id="GO:0043161">
    <property type="term" value="P:proteasome-mediated ubiquitin-dependent protein catabolic process"/>
    <property type="evidence" value="ECO:0007669"/>
    <property type="project" value="TreeGrafter"/>
</dbReference>
<dbReference type="HOGENOM" id="CLU_019378_1_0_1"/>
<sequence>MLHQIEVNNYESLKDQFDVAQAYSQFSCLFVAQSLYKEAYMWSCRALKHISNQTPRISLIEILLTAGRSCVVKRDFESADYLLRQALLAASEQFNINEKCDFSDISRFHPIVGDLLIAMGYYYHNIDSVTQSVRLYFSALNFRKQYFGLHTLSEQCINLPLALARQDLAFEYYIQEYSTGNFDLCLHHIELAKMSLETLLPPDHHLLTNALRIKALIIEEMAIDTIDIVAKTELLMDAHRLHRRALDITKNLLGEKNLQTAKHYSNLGRLYQSMHRYEDSEVFQLLSIEIKEKYLGKDDYEVAQSYGLLASLYSYDMGLYLQAESCYLKAIEIGTKVFGGSYSGLEFEYQGIIRIYTRTGESEKVEDFVQRLRSWQTQRNSGATVSTKKNLFTCLSDESLGLLNLEEIKKHFFHNRLYQV</sequence>
<evidence type="ECO:0008006" key="3">
    <source>
        <dbReference type="Google" id="ProtNLM"/>
    </source>
</evidence>
<evidence type="ECO:0000313" key="1">
    <source>
        <dbReference type="EnsemblMetazoa" id="tetur09g03910.1"/>
    </source>
</evidence>
<reference evidence="2" key="1">
    <citation type="submission" date="2011-08" db="EMBL/GenBank/DDBJ databases">
        <authorList>
            <person name="Rombauts S."/>
        </authorList>
    </citation>
    <scope>NUCLEOTIDE SEQUENCE</scope>
    <source>
        <strain evidence="2">London</strain>
    </source>
</reference>
<protein>
    <recommendedName>
        <fullName evidence="3">MalT-like TPR region domain-containing protein</fullName>
    </recommendedName>
</protein>
<dbReference type="EnsemblMetazoa" id="tetur09g03910.1">
    <property type="protein sequence ID" value="tetur09g03910.1"/>
    <property type="gene ID" value="tetur09g03910"/>
</dbReference>
<dbReference type="Gene3D" id="1.25.40.10">
    <property type="entry name" value="Tetratricopeptide repeat domain"/>
    <property type="match status" value="1"/>
</dbReference>
<dbReference type="Proteomes" id="UP000015104">
    <property type="component" value="Unassembled WGS sequence"/>
</dbReference>
<dbReference type="Pfam" id="PF13424">
    <property type="entry name" value="TPR_12"/>
    <property type="match status" value="1"/>
</dbReference>
<dbReference type="InterPro" id="IPR042476">
    <property type="entry name" value="APPBP2"/>
</dbReference>
<dbReference type="AlphaFoldDB" id="T1KDR3"/>